<gene>
    <name evidence="1" type="ORF">MARPO_0001s0337</name>
</gene>
<dbReference type="Gramene" id="Mp1g20000.1">
    <property type="protein sequence ID" value="Mp1g20000.1.cds"/>
    <property type="gene ID" value="Mp1g20000"/>
</dbReference>
<name>A0A2R6XW65_MARPO</name>
<reference evidence="2" key="1">
    <citation type="journal article" date="2017" name="Cell">
        <title>Insights into land plant evolution garnered from the Marchantia polymorpha genome.</title>
        <authorList>
            <person name="Bowman J.L."/>
            <person name="Kohchi T."/>
            <person name="Yamato K.T."/>
            <person name="Jenkins J."/>
            <person name="Shu S."/>
            <person name="Ishizaki K."/>
            <person name="Yamaoka S."/>
            <person name="Nishihama R."/>
            <person name="Nakamura Y."/>
            <person name="Berger F."/>
            <person name="Adam C."/>
            <person name="Aki S.S."/>
            <person name="Althoff F."/>
            <person name="Araki T."/>
            <person name="Arteaga-Vazquez M.A."/>
            <person name="Balasubrmanian S."/>
            <person name="Barry K."/>
            <person name="Bauer D."/>
            <person name="Boehm C.R."/>
            <person name="Briginshaw L."/>
            <person name="Caballero-Perez J."/>
            <person name="Catarino B."/>
            <person name="Chen F."/>
            <person name="Chiyoda S."/>
            <person name="Chovatia M."/>
            <person name="Davies K.M."/>
            <person name="Delmans M."/>
            <person name="Demura T."/>
            <person name="Dierschke T."/>
            <person name="Dolan L."/>
            <person name="Dorantes-Acosta A.E."/>
            <person name="Eklund D.M."/>
            <person name="Florent S.N."/>
            <person name="Flores-Sandoval E."/>
            <person name="Fujiyama A."/>
            <person name="Fukuzawa H."/>
            <person name="Galik B."/>
            <person name="Grimanelli D."/>
            <person name="Grimwood J."/>
            <person name="Grossniklaus U."/>
            <person name="Hamada T."/>
            <person name="Haseloff J."/>
            <person name="Hetherington A.J."/>
            <person name="Higo A."/>
            <person name="Hirakawa Y."/>
            <person name="Hundley H.N."/>
            <person name="Ikeda Y."/>
            <person name="Inoue K."/>
            <person name="Inoue S.I."/>
            <person name="Ishida S."/>
            <person name="Jia Q."/>
            <person name="Kakita M."/>
            <person name="Kanazawa T."/>
            <person name="Kawai Y."/>
            <person name="Kawashima T."/>
            <person name="Kennedy M."/>
            <person name="Kinose K."/>
            <person name="Kinoshita T."/>
            <person name="Kohara Y."/>
            <person name="Koide E."/>
            <person name="Komatsu K."/>
            <person name="Kopischke S."/>
            <person name="Kubo M."/>
            <person name="Kyozuka J."/>
            <person name="Lagercrantz U."/>
            <person name="Lin S.S."/>
            <person name="Lindquist E."/>
            <person name="Lipzen A.M."/>
            <person name="Lu C.W."/>
            <person name="De Luna E."/>
            <person name="Martienssen R.A."/>
            <person name="Minamino N."/>
            <person name="Mizutani M."/>
            <person name="Mizutani M."/>
            <person name="Mochizuki N."/>
            <person name="Monte I."/>
            <person name="Mosher R."/>
            <person name="Nagasaki H."/>
            <person name="Nakagami H."/>
            <person name="Naramoto S."/>
            <person name="Nishitani K."/>
            <person name="Ohtani M."/>
            <person name="Okamoto T."/>
            <person name="Okumura M."/>
            <person name="Phillips J."/>
            <person name="Pollak B."/>
            <person name="Reinders A."/>
            <person name="Rovekamp M."/>
            <person name="Sano R."/>
            <person name="Sawa S."/>
            <person name="Schmid M.W."/>
            <person name="Shirakawa M."/>
            <person name="Solano R."/>
            <person name="Spunde A."/>
            <person name="Suetsugu N."/>
            <person name="Sugano S."/>
            <person name="Sugiyama A."/>
            <person name="Sun R."/>
            <person name="Suzuki Y."/>
            <person name="Takenaka M."/>
            <person name="Takezawa D."/>
            <person name="Tomogane H."/>
            <person name="Tsuzuki M."/>
            <person name="Ueda T."/>
            <person name="Umeda M."/>
            <person name="Ward J.M."/>
            <person name="Watanabe Y."/>
            <person name="Yazaki K."/>
            <person name="Yokoyama R."/>
            <person name="Yoshitake Y."/>
            <person name="Yotsui I."/>
            <person name="Zachgo S."/>
            <person name="Schmutz J."/>
        </authorList>
    </citation>
    <scope>NUCLEOTIDE SEQUENCE [LARGE SCALE GENOMIC DNA]</scope>
    <source>
        <strain evidence="2">Tak-1</strain>
    </source>
</reference>
<proteinExistence type="predicted"/>
<dbReference type="Proteomes" id="UP000244005">
    <property type="component" value="Unassembled WGS sequence"/>
</dbReference>
<organism evidence="1 2">
    <name type="scientific">Marchantia polymorpha</name>
    <name type="common">Common liverwort</name>
    <name type="synonym">Marchantia aquatica</name>
    <dbReference type="NCBI Taxonomy" id="3197"/>
    <lineage>
        <taxon>Eukaryota</taxon>
        <taxon>Viridiplantae</taxon>
        <taxon>Streptophyta</taxon>
        <taxon>Embryophyta</taxon>
        <taxon>Marchantiophyta</taxon>
        <taxon>Marchantiopsida</taxon>
        <taxon>Marchantiidae</taxon>
        <taxon>Marchantiales</taxon>
        <taxon>Marchantiaceae</taxon>
        <taxon>Marchantia</taxon>
    </lineage>
</organism>
<evidence type="ECO:0000313" key="2">
    <source>
        <dbReference type="Proteomes" id="UP000244005"/>
    </source>
</evidence>
<accession>A0A2R6XW65</accession>
<dbReference type="AlphaFoldDB" id="A0A2R6XW65"/>
<protein>
    <submittedName>
        <fullName evidence="1">Uncharacterized protein</fullName>
    </submittedName>
</protein>
<keyword evidence="2" id="KW-1185">Reference proteome</keyword>
<evidence type="ECO:0000313" key="1">
    <source>
        <dbReference type="EMBL" id="PTQ50343.1"/>
    </source>
</evidence>
<dbReference type="EMBL" id="KZ772673">
    <property type="protein sequence ID" value="PTQ50343.1"/>
    <property type="molecule type" value="Genomic_DNA"/>
</dbReference>
<sequence>MLMDEEQPRTSNRSGRVTSYASWSKVLEFERHFTLQVCFCQSLCRSCQLMFLGSGVLFLPTEEGKHVCEGCCLELVRAQETSSRGSRGTSERCARRSATNLMRRLPSRSSVSLFWLTIALRCLCVIVLPQVEGRELLGLSSRFQWNNNNCSALESFCRLMWFTNSYKFVAIVSRACRWPWPWPSRLLGFVNVNKKNGFCYQSGCRSVLVKSKANEANDL</sequence>